<evidence type="ECO:0000256" key="4">
    <source>
        <dbReference type="ARBA" id="ARBA00048267"/>
    </source>
</evidence>
<keyword evidence="5 7" id="KW-0597">Phosphoprotein</keyword>
<evidence type="ECO:0000256" key="5">
    <source>
        <dbReference type="HAMAP-Rule" id="MF_00099"/>
    </source>
</evidence>
<dbReference type="OrthoDB" id="9793421at2"/>
<dbReference type="Proteomes" id="UP000198847">
    <property type="component" value="Unassembled WGS sequence"/>
</dbReference>
<dbReference type="Pfam" id="PF00072">
    <property type="entry name" value="Response_reg"/>
    <property type="match status" value="1"/>
</dbReference>
<dbReference type="InterPro" id="IPR008248">
    <property type="entry name" value="CheB-like"/>
</dbReference>
<dbReference type="SMART" id="SM00448">
    <property type="entry name" value="REC"/>
    <property type="match status" value="1"/>
</dbReference>
<evidence type="ECO:0000256" key="6">
    <source>
        <dbReference type="PROSITE-ProRule" id="PRU00050"/>
    </source>
</evidence>
<evidence type="ECO:0000256" key="1">
    <source>
        <dbReference type="ARBA" id="ARBA00022490"/>
    </source>
</evidence>
<feature type="domain" description="Response regulatory" evidence="8">
    <location>
        <begin position="9"/>
        <end position="122"/>
    </location>
</feature>
<comment type="catalytic activity">
    <reaction evidence="5">
        <text>L-glutaminyl-[protein] + H2O = L-glutamyl-[protein] + NH4(+)</text>
        <dbReference type="Rhea" id="RHEA:16441"/>
        <dbReference type="Rhea" id="RHEA-COMP:10207"/>
        <dbReference type="Rhea" id="RHEA-COMP:10208"/>
        <dbReference type="ChEBI" id="CHEBI:15377"/>
        <dbReference type="ChEBI" id="CHEBI:28938"/>
        <dbReference type="ChEBI" id="CHEBI:29973"/>
        <dbReference type="ChEBI" id="CHEBI:30011"/>
        <dbReference type="EC" id="3.5.1.44"/>
    </reaction>
</comment>
<dbReference type="GO" id="GO:0050568">
    <property type="term" value="F:protein-glutamine glutaminase activity"/>
    <property type="evidence" value="ECO:0007669"/>
    <property type="project" value="UniProtKB-UniRule"/>
</dbReference>
<dbReference type="GO" id="GO:0008984">
    <property type="term" value="F:protein-glutamate methylesterase activity"/>
    <property type="evidence" value="ECO:0007669"/>
    <property type="project" value="UniProtKB-UniRule"/>
</dbReference>
<name>A0A1H8VEL2_9FIRM</name>
<dbReference type="InterPro" id="IPR001789">
    <property type="entry name" value="Sig_transdc_resp-reg_receiver"/>
</dbReference>
<comment type="PTM">
    <text evidence="5">Phosphorylated by CheA. Phosphorylation of the N-terminal regulatory domain activates the methylesterase activity.</text>
</comment>
<dbReference type="NCBIfam" id="NF001965">
    <property type="entry name" value="PRK00742.1"/>
    <property type="match status" value="1"/>
</dbReference>
<dbReference type="EC" id="3.1.1.61" evidence="5"/>
<dbReference type="CDD" id="cd17541">
    <property type="entry name" value="REC_CheB-like"/>
    <property type="match status" value="1"/>
</dbReference>
<dbReference type="RefSeq" id="WP_091746731.1">
    <property type="nucleotide sequence ID" value="NZ_FODY01000011.1"/>
</dbReference>
<dbReference type="PROSITE" id="PS50110">
    <property type="entry name" value="RESPONSE_REGULATORY"/>
    <property type="match status" value="1"/>
</dbReference>
<dbReference type="SUPFAM" id="SSF52738">
    <property type="entry name" value="Methylesterase CheB, C-terminal domain"/>
    <property type="match status" value="1"/>
</dbReference>
<organism evidence="10 11">
    <name type="scientific">Propionispora vibrioides</name>
    <dbReference type="NCBI Taxonomy" id="112903"/>
    <lineage>
        <taxon>Bacteria</taxon>
        <taxon>Bacillati</taxon>
        <taxon>Bacillota</taxon>
        <taxon>Negativicutes</taxon>
        <taxon>Selenomonadales</taxon>
        <taxon>Sporomusaceae</taxon>
        <taxon>Propionispora</taxon>
    </lineage>
</organism>
<keyword evidence="3 5" id="KW-0378">Hydrolase</keyword>
<feature type="domain" description="CheB-type methylesterase" evidence="9">
    <location>
        <begin position="159"/>
        <end position="334"/>
    </location>
</feature>
<feature type="active site" evidence="5 6">
    <location>
        <position position="191"/>
    </location>
</feature>
<dbReference type="HAMAP" id="MF_00099">
    <property type="entry name" value="CheB_chemtxs"/>
    <property type="match status" value="1"/>
</dbReference>
<feature type="active site" evidence="5 6">
    <location>
        <position position="165"/>
    </location>
</feature>
<comment type="similarity">
    <text evidence="5">Belongs to the CheB family.</text>
</comment>
<evidence type="ECO:0000256" key="2">
    <source>
        <dbReference type="ARBA" id="ARBA00022500"/>
    </source>
</evidence>
<dbReference type="EC" id="3.5.1.44" evidence="5"/>
<comment type="function">
    <text evidence="5">Involved in chemotaxis. Part of a chemotaxis signal transduction system that modulates chemotaxis in response to various stimuli. Catalyzes the demethylation of specific methylglutamate residues introduced into the chemoreceptors (methyl-accepting chemotaxis proteins or MCP) by CheR. Also mediates the irreversible deamidation of specific glutamine residues to glutamic acid.</text>
</comment>
<dbReference type="GO" id="GO:0006935">
    <property type="term" value="P:chemotaxis"/>
    <property type="evidence" value="ECO:0007669"/>
    <property type="project" value="UniProtKB-UniRule"/>
</dbReference>
<keyword evidence="11" id="KW-1185">Reference proteome</keyword>
<comment type="catalytic activity">
    <reaction evidence="4 5">
        <text>[protein]-L-glutamate 5-O-methyl ester + H2O = L-glutamyl-[protein] + methanol + H(+)</text>
        <dbReference type="Rhea" id="RHEA:23236"/>
        <dbReference type="Rhea" id="RHEA-COMP:10208"/>
        <dbReference type="Rhea" id="RHEA-COMP:10311"/>
        <dbReference type="ChEBI" id="CHEBI:15377"/>
        <dbReference type="ChEBI" id="CHEBI:15378"/>
        <dbReference type="ChEBI" id="CHEBI:17790"/>
        <dbReference type="ChEBI" id="CHEBI:29973"/>
        <dbReference type="ChEBI" id="CHEBI:82795"/>
        <dbReference type="EC" id="3.1.1.61"/>
    </reaction>
</comment>
<dbReference type="InterPro" id="IPR000673">
    <property type="entry name" value="Sig_transdc_resp-reg_Me-estase"/>
</dbReference>
<keyword evidence="1 5" id="KW-0963">Cytoplasm</keyword>
<dbReference type="PROSITE" id="PS50122">
    <property type="entry name" value="CHEB"/>
    <property type="match status" value="1"/>
</dbReference>
<dbReference type="Gene3D" id="3.40.50.2300">
    <property type="match status" value="1"/>
</dbReference>
<dbReference type="GO" id="GO:0000156">
    <property type="term" value="F:phosphorelay response regulator activity"/>
    <property type="evidence" value="ECO:0007669"/>
    <property type="project" value="InterPro"/>
</dbReference>
<dbReference type="Pfam" id="PF01339">
    <property type="entry name" value="CheB_methylest"/>
    <property type="match status" value="1"/>
</dbReference>
<comment type="subcellular location">
    <subcellularLocation>
        <location evidence="5">Cytoplasm</location>
    </subcellularLocation>
</comment>
<accession>A0A1H8VEL2</accession>
<dbReference type="EMBL" id="FODY01000011">
    <property type="protein sequence ID" value="SEP13318.1"/>
    <property type="molecule type" value="Genomic_DNA"/>
</dbReference>
<evidence type="ECO:0000256" key="7">
    <source>
        <dbReference type="PROSITE-ProRule" id="PRU00169"/>
    </source>
</evidence>
<dbReference type="Gene3D" id="3.40.50.180">
    <property type="entry name" value="Methylesterase CheB, C-terminal domain"/>
    <property type="match status" value="1"/>
</dbReference>
<feature type="modified residue" description="4-aspartylphosphate" evidence="5 7">
    <location>
        <position position="60"/>
    </location>
</feature>
<dbReference type="SUPFAM" id="SSF52172">
    <property type="entry name" value="CheY-like"/>
    <property type="match status" value="1"/>
</dbReference>
<protein>
    <recommendedName>
        <fullName evidence="5">Protein-glutamate methylesterase/protein-glutamine glutaminase</fullName>
        <ecNumber evidence="5">3.1.1.61</ecNumber>
        <ecNumber evidence="5">3.5.1.44</ecNumber>
    </recommendedName>
</protein>
<comment type="domain">
    <text evidence="5">Contains a C-terminal catalytic domain, and an N-terminal region which modulates catalytic activity.</text>
</comment>
<feature type="active site" evidence="5 6">
    <location>
        <position position="287"/>
    </location>
</feature>
<dbReference type="CDD" id="cd16432">
    <property type="entry name" value="CheB_Rec"/>
    <property type="match status" value="1"/>
</dbReference>
<evidence type="ECO:0000313" key="11">
    <source>
        <dbReference type="Proteomes" id="UP000198847"/>
    </source>
</evidence>
<sequence>MSILRKKIRVLVVDDSLVFRELIARGLALDSVIEVVATAADAYEARDKIIEFDPDVVTLDVEMPKMSGIDFLRRLMPQYPLPVVVISAVSDNVFEALNAGAVDFVTKPDMQNMRGLEALVNELVVKVKIASVAKVGHWKQRAAGAAIDSRNGADCRGVFIAIGSSTGGTEAVYSILQTMPADAPGILVVQHMPPRFTAMYADRLNNSCPMEVREAKNGDRIYPGLALIAPGDYHMRIKKTGTLYTVECRQEERVNGHCPSVDVLFESMAQVVKEKAVGVILTGMGYDGARGLLTMRRQGARTIGQNEQSSVVYGMPKAAHEIGAVEKQASLEDIPRLIYTLLGQMK</sequence>
<evidence type="ECO:0000259" key="9">
    <source>
        <dbReference type="PROSITE" id="PS50122"/>
    </source>
</evidence>
<gene>
    <name evidence="5" type="primary">cheB</name>
    <name evidence="10" type="ORF">SAMN04490178_11121</name>
</gene>
<dbReference type="STRING" id="112903.SAMN04490178_11121"/>
<dbReference type="GO" id="GO:0005737">
    <property type="term" value="C:cytoplasm"/>
    <property type="evidence" value="ECO:0007669"/>
    <property type="project" value="UniProtKB-SubCell"/>
</dbReference>
<dbReference type="PIRSF" id="PIRSF000876">
    <property type="entry name" value="RR_chemtxs_CheB"/>
    <property type="match status" value="1"/>
</dbReference>
<evidence type="ECO:0000259" key="8">
    <source>
        <dbReference type="PROSITE" id="PS50110"/>
    </source>
</evidence>
<dbReference type="InterPro" id="IPR035909">
    <property type="entry name" value="CheB_C"/>
</dbReference>
<keyword evidence="2 5" id="KW-0145">Chemotaxis</keyword>
<evidence type="ECO:0000256" key="3">
    <source>
        <dbReference type="ARBA" id="ARBA00022801"/>
    </source>
</evidence>
<dbReference type="NCBIfam" id="NF009206">
    <property type="entry name" value="PRK12555.1"/>
    <property type="match status" value="1"/>
</dbReference>
<dbReference type="InterPro" id="IPR011006">
    <property type="entry name" value="CheY-like_superfamily"/>
</dbReference>
<dbReference type="PANTHER" id="PTHR42872">
    <property type="entry name" value="PROTEIN-GLUTAMATE METHYLESTERASE/PROTEIN-GLUTAMINE GLUTAMINASE"/>
    <property type="match status" value="1"/>
</dbReference>
<dbReference type="PANTHER" id="PTHR42872:SF6">
    <property type="entry name" value="PROTEIN-GLUTAMATE METHYLESTERASE_PROTEIN-GLUTAMINE GLUTAMINASE"/>
    <property type="match status" value="1"/>
</dbReference>
<dbReference type="AlphaFoldDB" id="A0A1H8VEL2"/>
<reference evidence="10 11" key="1">
    <citation type="submission" date="2016-10" db="EMBL/GenBank/DDBJ databases">
        <authorList>
            <person name="de Groot N.N."/>
        </authorList>
    </citation>
    <scope>NUCLEOTIDE SEQUENCE [LARGE SCALE GENOMIC DNA]</scope>
    <source>
        <strain evidence="10 11">DSM 13305</strain>
    </source>
</reference>
<evidence type="ECO:0000313" key="10">
    <source>
        <dbReference type="EMBL" id="SEP13318.1"/>
    </source>
</evidence>
<proteinExistence type="inferred from homology"/>